<evidence type="ECO:0000313" key="2">
    <source>
        <dbReference type="EMBL" id="KKU49654.1"/>
    </source>
</evidence>
<evidence type="ECO:0000313" key="3">
    <source>
        <dbReference type="Proteomes" id="UP000034873"/>
    </source>
</evidence>
<name>A0A0G1QXT8_UNCKA</name>
<sequence>MPPCIKTRSRHLPAGIKTASGRGEVLGRTRRSKILYNIFMPSEKDVYLQNVTQYHKELEETIAHEYGIEPTFTNILAWGYTTTAFFVETKAGNHTARLSTYSSAKLASVEKDVITSQALNAVLPTARFVKNKTGAYTSIVKNGILRLSEHIEGVPPFDMTVNILNQCVDLLVILHRRANFLHGDPTPSNFLVSYNKVVAILDFEESKSGPVEWDLSKMAVFFWFRMQDRAPAQVLKAILNRYNSKNIDLTLLMTLCKKHIQNHLDNIRQSMTYYSDKTAWEQDVAFTVARLAEITWLIRCPA</sequence>
<feature type="domain" description="Aminoglycoside phosphotransferase" evidence="1">
    <location>
        <begin position="175"/>
        <end position="238"/>
    </location>
</feature>
<comment type="caution">
    <text evidence="2">The sequence shown here is derived from an EMBL/GenBank/DDBJ whole genome shotgun (WGS) entry which is preliminary data.</text>
</comment>
<dbReference type="Proteomes" id="UP000034873">
    <property type="component" value="Unassembled WGS sequence"/>
</dbReference>
<protein>
    <recommendedName>
        <fullName evidence="1">Aminoglycoside phosphotransferase domain-containing protein</fullName>
    </recommendedName>
</protein>
<evidence type="ECO:0000259" key="1">
    <source>
        <dbReference type="Pfam" id="PF01636"/>
    </source>
</evidence>
<dbReference type="Gene3D" id="3.90.1200.10">
    <property type="match status" value="1"/>
</dbReference>
<dbReference type="AlphaFoldDB" id="A0A0G1QXT8"/>
<reference evidence="2 3" key="1">
    <citation type="journal article" date="2015" name="Nature">
        <title>rRNA introns, odd ribosomes, and small enigmatic genomes across a large radiation of phyla.</title>
        <authorList>
            <person name="Brown C.T."/>
            <person name="Hug L.A."/>
            <person name="Thomas B.C."/>
            <person name="Sharon I."/>
            <person name="Castelle C.J."/>
            <person name="Singh A."/>
            <person name="Wilkins M.J."/>
            <person name="Williams K.H."/>
            <person name="Banfield J.F."/>
        </authorList>
    </citation>
    <scope>NUCLEOTIDE SEQUENCE [LARGE SCALE GENOMIC DNA]</scope>
</reference>
<gene>
    <name evidence="2" type="ORF">UX73_C0030G0010</name>
</gene>
<dbReference type="Pfam" id="PF01636">
    <property type="entry name" value="APH"/>
    <property type="match status" value="1"/>
</dbReference>
<dbReference type="STRING" id="1619122.UX73_C0030G0010"/>
<organism evidence="2 3">
    <name type="scientific">candidate division WWE3 bacterium GW2011_GWC1_47_10</name>
    <dbReference type="NCBI Taxonomy" id="1619122"/>
    <lineage>
        <taxon>Bacteria</taxon>
        <taxon>Katanobacteria</taxon>
    </lineage>
</organism>
<dbReference type="InterPro" id="IPR002575">
    <property type="entry name" value="Aminoglycoside_PTrfase"/>
</dbReference>
<dbReference type="InterPro" id="IPR011009">
    <property type="entry name" value="Kinase-like_dom_sf"/>
</dbReference>
<accession>A0A0G1QXT8</accession>
<proteinExistence type="predicted"/>
<dbReference type="SUPFAM" id="SSF56112">
    <property type="entry name" value="Protein kinase-like (PK-like)"/>
    <property type="match status" value="1"/>
</dbReference>
<dbReference type="EMBL" id="LCNH01000030">
    <property type="protein sequence ID" value="KKU49654.1"/>
    <property type="molecule type" value="Genomic_DNA"/>
</dbReference>